<dbReference type="EMBL" id="MU151110">
    <property type="protein sequence ID" value="KAF9450194.1"/>
    <property type="molecule type" value="Genomic_DNA"/>
</dbReference>
<evidence type="ECO:0000313" key="3">
    <source>
        <dbReference type="Proteomes" id="UP000807342"/>
    </source>
</evidence>
<protein>
    <submittedName>
        <fullName evidence="2">Uncharacterized protein</fullName>
    </submittedName>
</protein>
<reference evidence="2" key="1">
    <citation type="submission" date="2020-11" db="EMBL/GenBank/DDBJ databases">
        <authorList>
            <consortium name="DOE Joint Genome Institute"/>
            <person name="Ahrendt S."/>
            <person name="Riley R."/>
            <person name="Andreopoulos W."/>
            <person name="Labutti K."/>
            <person name="Pangilinan J."/>
            <person name="Ruiz-Duenas F.J."/>
            <person name="Barrasa J.M."/>
            <person name="Sanchez-Garcia M."/>
            <person name="Camarero S."/>
            <person name="Miyauchi S."/>
            <person name="Serrano A."/>
            <person name="Linde D."/>
            <person name="Babiker R."/>
            <person name="Drula E."/>
            <person name="Ayuso-Fernandez I."/>
            <person name="Pacheco R."/>
            <person name="Padilla G."/>
            <person name="Ferreira P."/>
            <person name="Barriuso J."/>
            <person name="Kellner H."/>
            <person name="Castanera R."/>
            <person name="Alfaro M."/>
            <person name="Ramirez L."/>
            <person name="Pisabarro A.G."/>
            <person name="Kuo A."/>
            <person name="Tritt A."/>
            <person name="Lipzen A."/>
            <person name="He G."/>
            <person name="Yan M."/>
            <person name="Ng V."/>
            <person name="Cullen D."/>
            <person name="Martin F."/>
            <person name="Rosso M.-N."/>
            <person name="Henrissat B."/>
            <person name="Hibbett D."/>
            <person name="Martinez A.T."/>
            <person name="Grigoriev I.V."/>
        </authorList>
    </citation>
    <scope>NUCLEOTIDE SEQUENCE</scope>
    <source>
        <strain evidence="2">MF-IS2</strain>
    </source>
</reference>
<sequence>MSIVSKASTFKTNAIREGINLVRKILATQDCSKGLTTAELYQLALREAPPQDYKGDLRLRNRPLDTKGISLPPQNDHPVRSKAFLKRSILPVLQGSKEITKAVANREATTPIPLRGKKGKILARGGAQGTAHASPSSPVIIKAWVWKPFDPADAKPKTQPIVTAAFGTSVGVGEDWSHLNKRRQGSREEKVQRDVAAMKQLQARERRAATVS</sequence>
<evidence type="ECO:0000313" key="2">
    <source>
        <dbReference type="EMBL" id="KAF9450194.1"/>
    </source>
</evidence>
<evidence type="ECO:0000256" key="1">
    <source>
        <dbReference type="SAM" id="MobiDB-lite"/>
    </source>
</evidence>
<feature type="region of interest" description="Disordered" evidence="1">
    <location>
        <begin position="173"/>
        <end position="194"/>
    </location>
</feature>
<dbReference type="AlphaFoldDB" id="A0A9P5XH11"/>
<dbReference type="OrthoDB" id="2587968at2759"/>
<gene>
    <name evidence="2" type="ORF">P691DRAFT_701661</name>
</gene>
<organism evidence="2 3">
    <name type="scientific">Macrolepiota fuliginosa MF-IS2</name>
    <dbReference type="NCBI Taxonomy" id="1400762"/>
    <lineage>
        <taxon>Eukaryota</taxon>
        <taxon>Fungi</taxon>
        <taxon>Dikarya</taxon>
        <taxon>Basidiomycota</taxon>
        <taxon>Agaricomycotina</taxon>
        <taxon>Agaricomycetes</taxon>
        <taxon>Agaricomycetidae</taxon>
        <taxon>Agaricales</taxon>
        <taxon>Agaricineae</taxon>
        <taxon>Agaricaceae</taxon>
        <taxon>Macrolepiota</taxon>
    </lineage>
</organism>
<proteinExistence type="predicted"/>
<comment type="caution">
    <text evidence="2">The sequence shown here is derived from an EMBL/GenBank/DDBJ whole genome shotgun (WGS) entry which is preliminary data.</text>
</comment>
<dbReference type="Proteomes" id="UP000807342">
    <property type="component" value="Unassembled WGS sequence"/>
</dbReference>
<keyword evidence="3" id="KW-1185">Reference proteome</keyword>
<accession>A0A9P5XH11</accession>
<name>A0A9P5XH11_9AGAR</name>